<evidence type="ECO:0008006" key="12">
    <source>
        <dbReference type="Google" id="ProtNLM"/>
    </source>
</evidence>
<feature type="domain" description="Cathepsin propeptide inhibitor" evidence="9">
    <location>
        <begin position="31"/>
        <end position="93"/>
    </location>
</feature>
<evidence type="ECO:0000313" key="11">
    <source>
        <dbReference type="Proteomes" id="UP000728032"/>
    </source>
</evidence>
<feature type="signal peptide" evidence="7">
    <location>
        <begin position="1"/>
        <end position="16"/>
    </location>
</feature>
<organism evidence="10">
    <name type="scientific">Oppiella nova</name>
    <dbReference type="NCBI Taxonomy" id="334625"/>
    <lineage>
        <taxon>Eukaryota</taxon>
        <taxon>Metazoa</taxon>
        <taxon>Ecdysozoa</taxon>
        <taxon>Arthropoda</taxon>
        <taxon>Chelicerata</taxon>
        <taxon>Arachnida</taxon>
        <taxon>Acari</taxon>
        <taxon>Acariformes</taxon>
        <taxon>Sarcoptiformes</taxon>
        <taxon>Oribatida</taxon>
        <taxon>Brachypylina</taxon>
        <taxon>Oppioidea</taxon>
        <taxon>Oppiidae</taxon>
        <taxon>Oppiella</taxon>
    </lineage>
</organism>
<dbReference type="InterPro" id="IPR013201">
    <property type="entry name" value="Prot_inhib_I29"/>
</dbReference>
<sequence length="247" mass="27711">MKSILALLLLAVVVKGLPQTSPTDAEFHNEWKKFQTEFRSNEYTEGSDEEVMRRQIFESNYRLIVRHNMEADNEIHSYRLGVNQFADMTDEEFNEILFRFQPKNYHKNGVKYTHKMSNEELPKSVDWRDKGVVTPVKDQGNCGSCWAFSTVASIEGQLAIKTGKLVPLSAQNLLDCSRAQGSKGCSGSLPDLAFEYVMANHGIDSEDSYPYVGSEQNCSYNAKSKVVSIADYVNVESGDELALKGAV</sequence>
<evidence type="ECO:0000256" key="4">
    <source>
        <dbReference type="ARBA" id="ARBA00022807"/>
    </source>
</evidence>
<dbReference type="FunFam" id="3.90.70.10:FF:000332">
    <property type="entry name" value="Cathepsin L1"/>
    <property type="match status" value="1"/>
</dbReference>
<dbReference type="InterPro" id="IPR000169">
    <property type="entry name" value="Pept_cys_AS"/>
</dbReference>
<dbReference type="PROSITE" id="PS00139">
    <property type="entry name" value="THIOL_PROTEASE_CYS"/>
    <property type="match status" value="1"/>
</dbReference>
<dbReference type="AlphaFoldDB" id="A0A7R9QY96"/>
<proteinExistence type="inferred from homology"/>
<evidence type="ECO:0000259" key="8">
    <source>
        <dbReference type="SMART" id="SM00645"/>
    </source>
</evidence>
<keyword evidence="11" id="KW-1185">Reference proteome</keyword>
<dbReference type="Gene3D" id="3.90.70.10">
    <property type="entry name" value="Cysteine proteinases"/>
    <property type="match status" value="1"/>
</dbReference>
<evidence type="ECO:0000256" key="5">
    <source>
        <dbReference type="ARBA" id="ARBA00023145"/>
    </source>
</evidence>
<feature type="non-terminal residue" evidence="10">
    <location>
        <position position="1"/>
    </location>
</feature>
<feature type="domain" description="Peptidase C1A papain C-terminal" evidence="8">
    <location>
        <begin position="121"/>
        <end position="247"/>
    </location>
</feature>
<keyword evidence="4" id="KW-0788">Thiol protease</keyword>
<evidence type="ECO:0000256" key="2">
    <source>
        <dbReference type="ARBA" id="ARBA00022670"/>
    </source>
</evidence>
<dbReference type="GO" id="GO:0008234">
    <property type="term" value="F:cysteine-type peptidase activity"/>
    <property type="evidence" value="ECO:0007669"/>
    <property type="project" value="UniProtKB-KW"/>
</dbReference>
<protein>
    <recommendedName>
        <fullName evidence="12">Cathepsin L</fullName>
    </recommendedName>
</protein>
<keyword evidence="6" id="KW-1015">Disulfide bond</keyword>
<evidence type="ECO:0000256" key="1">
    <source>
        <dbReference type="ARBA" id="ARBA00008455"/>
    </source>
</evidence>
<keyword evidence="7" id="KW-0732">Signal</keyword>
<dbReference type="SMART" id="SM00645">
    <property type="entry name" value="Pept_C1"/>
    <property type="match status" value="1"/>
</dbReference>
<dbReference type="SMART" id="SM00848">
    <property type="entry name" value="Inhibitor_I29"/>
    <property type="match status" value="1"/>
</dbReference>
<dbReference type="InterPro" id="IPR039417">
    <property type="entry name" value="Peptidase_C1A_papain-like"/>
</dbReference>
<feature type="chain" id="PRO_5036403858" description="Cathepsin L" evidence="7">
    <location>
        <begin position="17"/>
        <end position="247"/>
    </location>
</feature>
<evidence type="ECO:0000259" key="9">
    <source>
        <dbReference type="SMART" id="SM00848"/>
    </source>
</evidence>
<dbReference type="OrthoDB" id="3789175at2759"/>
<accession>A0A7R9QY96</accession>
<keyword evidence="5" id="KW-0865">Zymogen</keyword>
<evidence type="ECO:0000313" key="10">
    <source>
        <dbReference type="EMBL" id="CAD7661417.1"/>
    </source>
</evidence>
<name>A0A7R9QY96_9ACAR</name>
<gene>
    <name evidence="10" type="ORF">ONB1V03_LOCUS17978</name>
</gene>
<dbReference type="SUPFAM" id="SSF54001">
    <property type="entry name" value="Cysteine proteinases"/>
    <property type="match status" value="1"/>
</dbReference>
<dbReference type="EMBL" id="OC938449">
    <property type="protein sequence ID" value="CAD7661417.1"/>
    <property type="molecule type" value="Genomic_DNA"/>
</dbReference>
<dbReference type="InterPro" id="IPR000668">
    <property type="entry name" value="Peptidase_C1A_C"/>
</dbReference>
<comment type="similarity">
    <text evidence="1">Belongs to the peptidase C1 family.</text>
</comment>
<dbReference type="Pfam" id="PF08246">
    <property type="entry name" value="Inhibitor_I29"/>
    <property type="match status" value="1"/>
</dbReference>
<keyword evidence="3" id="KW-0378">Hydrolase</keyword>
<dbReference type="GO" id="GO:0006508">
    <property type="term" value="P:proteolysis"/>
    <property type="evidence" value="ECO:0007669"/>
    <property type="project" value="UniProtKB-KW"/>
</dbReference>
<dbReference type="EMBL" id="CAJPVJ010023624">
    <property type="protein sequence ID" value="CAG2178553.1"/>
    <property type="molecule type" value="Genomic_DNA"/>
</dbReference>
<dbReference type="InterPro" id="IPR038765">
    <property type="entry name" value="Papain-like_cys_pep_sf"/>
</dbReference>
<keyword evidence="2" id="KW-0645">Protease</keyword>
<dbReference type="PANTHER" id="PTHR12411">
    <property type="entry name" value="CYSTEINE PROTEASE FAMILY C1-RELATED"/>
    <property type="match status" value="1"/>
</dbReference>
<evidence type="ECO:0000256" key="6">
    <source>
        <dbReference type="ARBA" id="ARBA00023157"/>
    </source>
</evidence>
<evidence type="ECO:0000256" key="3">
    <source>
        <dbReference type="ARBA" id="ARBA00022801"/>
    </source>
</evidence>
<dbReference type="Pfam" id="PF00112">
    <property type="entry name" value="Peptidase_C1"/>
    <property type="match status" value="1"/>
</dbReference>
<dbReference type="CDD" id="cd02248">
    <property type="entry name" value="Peptidase_C1A"/>
    <property type="match status" value="1"/>
</dbReference>
<dbReference type="Proteomes" id="UP000728032">
    <property type="component" value="Unassembled WGS sequence"/>
</dbReference>
<dbReference type="InterPro" id="IPR013128">
    <property type="entry name" value="Peptidase_C1A"/>
</dbReference>
<reference evidence="10" key="1">
    <citation type="submission" date="2020-11" db="EMBL/GenBank/DDBJ databases">
        <authorList>
            <person name="Tran Van P."/>
        </authorList>
    </citation>
    <scope>NUCLEOTIDE SEQUENCE</scope>
</reference>
<evidence type="ECO:0000256" key="7">
    <source>
        <dbReference type="SAM" id="SignalP"/>
    </source>
</evidence>